<protein>
    <recommendedName>
        <fullName evidence="4">Lipocalin-like domain-containing protein</fullName>
    </recommendedName>
</protein>
<dbReference type="STRING" id="1305737.GCA_000526355_03675"/>
<feature type="chain" id="PRO_5006027874" description="Lipocalin-like domain-containing protein" evidence="1">
    <location>
        <begin position="23"/>
        <end position="149"/>
    </location>
</feature>
<sequence length="149" mass="17197">MNLSFLSPVLLSLFLSISSIEAQQLIGKWQLVYFDGIDRIRNSAQFREADSATRANMEYRIKNRLESTIYQFTPGDSLRYTDMVNQTIVQRRAQIEIGEGDVLIIREGEMKRKAKIIAFDENRLVLEPITKSGNKGKLIFERVVEKPKK</sequence>
<dbReference type="AlphaFoldDB" id="A0A0N8KFB0"/>
<keyword evidence="1" id="KW-0732">Signal</keyword>
<name>A0A0N8KFB0_9BACT</name>
<comment type="caution">
    <text evidence="2">The sequence shown here is derived from an EMBL/GenBank/DDBJ whole genome shotgun (WGS) entry which is preliminary data.</text>
</comment>
<dbReference type="eggNOG" id="COG2814">
    <property type="taxonomic scope" value="Bacteria"/>
</dbReference>
<dbReference type="PATRIC" id="fig|1305737.6.peg.3151"/>
<evidence type="ECO:0000256" key="1">
    <source>
        <dbReference type="SAM" id="SignalP"/>
    </source>
</evidence>
<evidence type="ECO:0000313" key="2">
    <source>
        <dbReference type="EMBL" id="KPQ13634.1"/>
    </source>
</evidence>
<feature type="signal peptide" evidence="1">
    <location>
        <begin position="1"/>
        <end position="22"/>
    </location>
</feature>
<gene>
    <name evidence="2" type="ORF">HLUCCX10_12475</name>
</gene>
<dbReference type="EMBL" id="LJXT01000084">
    <property type="protein sequence ID" value="KPQ13634.1"/>
    <property type="molecule type" value="Genomic_DNA"/>
</dbReference>
<dbReference type="Proteomes" id="UP000050421">
    <property type="component" value="Unassembled WGS sequence"/>
</dbReference>
<organism evidence="2 3">
    <name type="scientific">Algoriphagus marincola HL-49</name>
    <dbReference type="NCBI Taxonomy" id="1305737"/>
    <lineage>
        <taxon>Bacteria</taxon>
        <taxon>Pseudomonadati</taxon>
        <taxon>Bacteroidota</taxon>
        <taxon>Cytophagia</taxon>
        <taxon>Cytophagales</taxon>
        <taxon>Cyclobacteriaceae</taxon>
        <taxon>Algoriphagus</taxon>
    </lineage>
</organism>
<dbReference type="OrthoDB" id="839239at2"/>
<reference evidence="2 3" key="1">
    <citation type="submission" date="2015-09" db="EMBL/GenBank/DDBJ databases">
        <title>Identification and resolution of microdiversity through metagenomic sequencing of parallel consortia.</title>
        <authorList>
            <person name="Nelson W.C."/>
            <person name="Romine M.F."/>
            <person name="Lindemann S.R."/>
        </authorList>
    </citation>
    <scope>NUCLEOTIDE SEQUENCE [LARGE SCALE GENOMIC DNA]</scope>
    <source>
        <strain evidence="2">HL-49</strain>
    </source>
</reference>
<accession>A0A0N8KFB0</accession>
<evidence type="ECO:0008006" key="4">
    <source>
        <dbReference type="Google" id="ProtNLM"/>
    </source>
</evidence>
<proteinExistence type="predicted"/>
<evidence type="ECO:0000313" key="3">
    <source>
        <dbReference type="Proteomes" id="UP000050421"/>
    </source>
</evidence>